<feature type="signal peptide" evidence="1">
    <location>
        <begin position="1"/>
        <end position="18"/>
    </location>
</feature>
<dbReference type="AlphaFoldDB" id="A0AB36ER05"/>
<evidence type="ECO:0008006" key="4">
    <source>
        <dbReference type="Google" id="ProtNLM"/>
    </source>
</evidence>
<comment type="caution">
    <text evidence="2">The sequence shown here is derived from an EMBL/GenBank/DDBJ whole genome shotgun (WGS) entry which is preliminary data.</text>
</comment>
<name>A0AB36ER05_AGRTU</name>
<evidence type="ECO:0000313" key="3">
    <source>
        <dbReference type="Proteomes" id="UP000093451"/>
    </source>
</evidence>
<keyword evidence="1" id="KW-0732">Signal</keyword>
<accession>A0AB36ER05</accession>
<reference evidence="2 3" key="1">
    <citation type="journal article" date="2016" name="PeerJ">
        <title>Gall-ID: tools for genotyping gall-causing phytopathogenic bacteria.</title>
        <authorList>
            <person name="Davis E.W.II."/>
            <person name="Weisberg A.J."/>
            <person name="Tabima J.F."/>
            <person name="Grunwald N.J."/>
            <person name="Chang J.H."/>
        </authorList>
    </citation>
    <scope>NUCLEOTIDE SEQUENCE [LARGE SCALE GENOMIC DNA]</scope>
    <source>
        <strain evidence="2 3">N2/73</strain>
    </source>
</reference>
<dbReference type="EMBL" id="LXKT01000005">
    <property type="protein sequence ID" value="OCJ39686.1"/>
    <property type="molecule type" value="Genomic_DNA"/>
</dbReference>
<dbReference type="Proteomes" id="UP000093451">
    <property type="component" value="Unassembled WGS sequence"/>
</dbReference>
<proteinExistence type="predicted"/>
<feature type="chain" id="PRO_5044192025" description="Type IV secretion system protein VirB7" evidence="1">
    <location>
        <begin position="19"/>
        <end position="88"/>
    </location>
</feature>
<evidence type="ECO:0000256" key="1">
    <source>
        <dbReference type="SAM" id="SignalP"/>
    </source>
</evidence>
<sequence length="88" mass="9724">MIKPALLIVFSATLVGCASMTYPLPNCDGYSRRPLNRSMWDWEGSSKLKQQQSNTSSSTSLTPFVKEASETSAFAHLDIDGSYRRCEG</sequence>
<dbReference type="RefSeq" id="WP_065687583.1">
    <property type="nucleotide sequence ID" value="NZ_JBLZOY010000050.1"/>
</dbReference>
<evidence type="ECO:0000313" key="2">
    <source>
        <dbReference type="EMBL" id="OCJ39686.1"/>
    </source>
</evidence>
<protein>
    <recommendedName>
        <fullName evidence="4">Type IV secretion system protein VirB7</fullName>
    </recommendedName>
</protein>
<dbReference type="PROSITE" id="PS51257">
    <property type="entry name" value="PROKAR_LIPOPROTEIN"/>
    <property type="match status" value="1"/>
</dbReference>
<organism evidence="2 3">
    <name type="scientific">Agrobacterium tumefaciens</name>
    <dbReference type="NCBI Taxonomy" id="358"/>
    <lineage>
        <taxon>Bacteria</taxon>
        <taxon>Pseudomonadati</taxon>
        <taxon>Pseudomonadota</taxon>
        <taxon>Alphaproteobacteria</taxon>
        <taxon>Hyphomicrobiales</taxon>
        <taxon>Rhizobiaceae</taxon>
        <taxon>Rhizobium/Agrobacterium group</taxon>
        <taxon>Agrobacterium</taxon>
        <taxon>Agrobacterium tumefaciens complex</taxon>
    </lineage>
</organism>
<gene>
    <name evidence="2" type="ORF">A6U91_25725</name>
</gene>